<dbReference type="Proteomes" id="UP000053477">
    <property type="component" value="Unassembled WGS sequence"/>
</dbReference>
<accession>A0A0H2S4I3</accession>
<dbReference type="AlphaFoldDB" id="A0A0H2S4I3"/>
<name>A0A0H2S4I3_9AGAM</name>
<protein>
    <submittedName>
        <fullName evidence="1">Uncharacterized protein</fullName>
    </submittedName>
</protein>
<sequence>MDASGLLRNLASGRLSLRSLEYEAPVSVPRYIHTSTKTNTKKGKKFQLDRSHFRRLHTNSQVDSDSTKQPHGRFILLPGLKTSSESTTREYENARIDCDSELEKQKQQHQLEQQRGGENPYLALCFASYSYSYSSCPLMPTPNTVTGTTAARYVTYTRLPQAKRPFHSQRFLEAGAQARVRI</sequence>
<dbReference type="InParanoid" id="A0A0H2S4I3"/>
<dbReference type="EMBL" id="KQ085889">
    <property type="protein sequence ID" value="KLO19042.1"/>
    <property type="molecule type" value="Genomic_DNA"/>
</dbReference>
<gene>
    <name evidence="1" type="ORF">SCHPADRAFT_87666</name>
</gene>
<organism evidence="1 2">
    <name type="scientific">Schizopora paradoxa</name>
    <dbReference type="NCBI Taxonomy" id="27342"/>
    <lineage>
        <taxon>Eukaryota</taxon>
        <taxon>Fungi</taxon>
        <taxon>Dikarya</taxon>
        <taxon>Basidiomycota</taxon>
        <taxon>Agaricomycotina</taxon>
        <taxon>Agaricomycetes</taxon>
        <taxon>Hymenochaetales</taxon>
        <taxon>Schizoporaceae</taxon>
        <taxon>Schizopora</taxon>
    </lineage>
</organism>
<evidence type="ECO:0000313" key="2">
    <source>
        <dbReference type="Proteomes" id="UP000053477"/>
    </source>
</evidence>
<proteinExistence type="predicted"/>
<reference evidence="1 2" key="1">
    <citation type="submission" date="2015-04" db="EMBL/GenBank/DDBJ databases">
        <title>Complete genome sequence of Schizopora paradoxa KUC8140, a cosmopolitan wood degrader in East Asia.</title>
        <authorList>
            <consortium name="DOE Joint Genome Institute"/>
            <person name="Min B."/>
            <person name="Park H."/>
            <person name="Jang Y."/>
            <person name="Kim J.-J."/>
            <person name="Kim K.H."/>
            <person name="Pangilinan J."/>
            <person name="Lipzen A."/>
            <person name="Riley R."/>
            <person name="Grigoriev I.V."/>
            <person name="Spatafora J.W."/>
            <person name="Choi I.-G."/>
        </authorList>
    </citation>
    <scope>NUCLEOTIDE SEQUENCE [LARGE SCALE GENOMIC DNA]</scope>
    <source>
        <strain evidence="1 2">KUC8140</strain>
    </source>
</reference>
<keyword evidence="2" id="KW-1185">Reference proteome</keyword>
<evidence type="ECO:0000313" key="1">
    <source>
        <dbReference type="EMBL" id="KLO19042.1"/>
    </source>
</evidence>